<dbReference type="FunFam" id="3.20.20.140:FF:000005">
    <property type="entry name" value="TatD family hydrolase"/>
    <property type="match status" value="1"/>
</dbReference>
<comment type="similarity">
    <text evidence="2">Belongs to the metallo-dependent hydrolases superfamily. TatD-type hydrolase family.</text>
</comment>
<dbReference type="PROSITE" id="PS51918">
    <property type="entry name" value="RADICAL_SAM"/>
    <property type="match status" value="1"/>
</dbReference>
<evidence type="ECO:0000256" key="6">
    <source>
        <dbReference type="ARBA" id="ARBA00023004"/>
    </source>
</evidence>
<dbReference type="InterPro" id="IPR013785">
    <property type="entry name" value="Aldolase_TIM"/>
</dbReference>
<evidence type="ECO:0000259" key="8">
    <source>
        <dbReference type="PROSITE" id="PS51918"/>
    </source>
</evidence>
<dbReference type="SFLD" id="SFLDS00029">
    <property type="entry name" value="Radical_SAM"/>
    <property type="match status" value="1"/>
</dbReference>
<dbReference type="SUPFAM" id="SSF51556">
    <property type="entry name" value="Metallo-dependent hydrolases"/>
    <property type="match status" value="1"/>
</dbReference>
<name>A0A420W9K7_9BACT</name>
<dbReference type="InterPro" id="IPR032466">
    <property type="entry name" value="Metal_Hydrolase"/>
</dbReference>
<dbReference type="CDD" id="cd01335">
    <property type="entry name" value="Radical_SAM"/>
    <property type="match status" value="1"/>
</dbReference>
<accession>A0A420W9K7</accession>
<evidence type="ECO:0000313" key="9">
    <source>
        <dbReference type="EMBL" id="RKQ63987.1"/>
    </source>
</evidence>
<evidence type="ECO:0000256" key="7">
    <source>
        <dbReference type="ARBA" id="ARBA00023014"/>
    </source>
</evidence>
<dbReference type="GO" id="GO:0005829">
    <property type="term" value="C:cytosol"/>
    <property type="evidence" value="ECO:0007669"/>
    <property type="project" value="TreeGrafter"/>
</dbReference>
<evidence type="ECO:0000256" key="2">
    <source>
        <dbReference type="ARBA" id="ARBA00009275"/>
    </source>
</evidence>
<proteinExistence type="inferred from homology"/>
<dbReference type="SUPFAM" id="SSF102114">
    <property type="entry name" value="Radical SAM enzymes"/>
    <property type="match status" value="1"/>
</dbReference>
<keyword evidence="3" id="KW-0949">S-adenosyl-L-methionine</keyword>
<dbReference type="PROSITE" id="PS01091">
    <property type="entry name" value="TATD_3"/>
    <property type="match status" value="1"/>
</dbReference>
<evidence type="ECO:0000256" key="5">
    <source>
        <dbReference type="ARBA" id="ARBA00022801"/>
    </source>
</evidence>
<reference evidence="9 10" key="1">
    <citation type="submission" date="2018-10" db="EMBL/GenBank/DDBJ databases">
        <title>Genomic Encyclopedia of Type Strains, Phase IV (KMG-IV): sequencing the most valuable type-strain genomes for metagenomic binning, comparative biology and taxonomic classification.</title>
        <authorList>
            <person name="Goeker M."/>
        </authorList>
    </citation>
    <scope>NUCLEOTIDE SEQUENCE [LARGE SCALE GENOMIC DNA]</scope>
    <source>
        <strain evidence="9 10">DSM 15521</strain>
    </source>
</reference>
<protein>
    <submittedName>
        <fullName evidence="9">TatD DNase family protein</fullName>
    </submittedName>
</protein>
<dbReference type="Pfam" id="PF04055">
    <property type="entry name" value="Radical_SAM"/>
    <property type="match status" value="1"/>
</dbReference>
<dbReference type="AlphaFoldDB" id="A0A420W9K7"/>
<keyword evidence="10" id="KW-1185">Reference proteome</keyword>
<dbReference type="InterPro" id="IPR018228">
    <property type="entry name" value="DNase_TatD-rel_CS"/>
</dbReference>
<comment type="cofactor">
    <cofactor evidence="1">
        <name>[4Fe-4S] cluster</name>
        <dbReference type="ChEBI" id="CHEBI:49883"/>
    </cofactor>
</comment>
<dbReference type="InterPro" id="IPR058240">
    <property type="entry name" value="rSAM_sf"/>
</dbReference>
<keyword evidence="7" id="KW-0411">Iron-sulfur</keyword>
<evidence type="ECO:0000256" key="3">
    <source>
        <dbReference type="ARBA" id="ARBA00022691"/>
    </source>
</evidence>
<evidence type="ECO:0000256" key="4">
    <source>
        <dbReference type="ARBA" id="ARBA00022723"/>
    </source>
</evidence>
<dbReference type="InterPro" id="IPR023821">
    <property type="entry name" value="rSAM_TatD-assoc"/>
</dbReference>
<dbReference type="PANTHER" id="PTHR46124:SF2">
    <property type="entry name" value="D-AMINOACYL-TRNA DEACYLASE"/>
    <property type="match status" value="1"/>
</dbReference>
<sequence>MIDTHAHIHFPQFDEDREEVIKECEEKLDAVITVGCDLEDSKKAIEVAGQGRNIYASVGIHPHEAKNYSEKDYERLVEIVRSSSKVVALGEMGLDFYRNISPKEKQYEIFKMQVEAARELDLPVIIHTRNAAKEMAEFIKKEFKGELKGVIHCFSGEKVLLEAALDEGLYISYAGPVTYPRNEELRETLRYVPSSRLLVETDSPYLAPQPVRGRRNKPTYVAYTAKVISEYLNLSFSDIDRITTVNAKRLFGIPLTDEEKRERLVYKVGNRLYINLSTRCPCSCKFCFRGVEDYILGYNLNLKREPIAEEYMYRIKNPKVYDEIVFCGYGEPFERFDDLTKIAKWIKKFSKDTPIRVDTCGLGYLITGREDLLDHLKGLVDSFSVSVNASSPEEYYKVVRPSFGKGSWESLLKFIKDAVSKGFKVTITAVDYPGFNKDDFEKLAETLGVPYRIRPYKRFRNWQS</sequence>
<dbReference type="NCBIfam" id="TIGR04038">
    <property type="entry name" value="tatD_link_rSAM"/>
    <property type="match status" value="1"/>
</dbReference>
<comment type="caution">
    <text evidence="9">The sequence shown here is derived from an EMBL/GenBank/DDBJ whole genome shotgun (WGS) entry which is preliminary data.</text>
</comment>
<dbReference type="OrthoDB" id="9810005at2"/>
<keyword evidence="5" id="KW-0378">Hydrolase</keyword>
<evidence type="ECO:0000256" key="1">
    <source>
        <dbReference type="ARBA" id="ARBA00001966"/>
    </source>
</evidence>
<dbReference type="PANTHER" id="PTHR46124">
    <property type="entry name" value="D-AMINOACYL-TRNA DEACYLASE"/>
    <property type="match status" value="1"/>
</dbReference>
<gene>
    <name evidence="9" type="ORF">C7457_0877</name>
</gene>
<dbReference type="Pfam" id="PF01026">
    <property type="entry name" value="TatD_DNase"/>
    <property type="match status" value="1"/>
</dbReference>
<dbReference type="RefSeq" id="WP_121170358.1">
    <property type="nucleotide sequence ID" value="NZ_RBIE01000001.1"/>
</dbReference>
<dbReference type="GO" id="GO:0046872">
    <property type="term" value="F:metal ion binding"/>
    <property type="evidence" value="ECO:0007669"/>
    <property type="project" value="UniProtKB-KW"/>
</dbReference>
<dbReference type="CDD" id="cd01310">
    <property type="entry name" value="TatD_DNAse"/>
    <property type="match status" value="1"/>
</dbReference>
<keyword evidence="4" id="KW-0479">Metal-binding</keyword>
<dbReference type="GO" id="GO:0051536">
    <property type="term" value="F:iron-sulfur cluster binding"/>
    <property type="evidence" value="ECO:0007669"/>
    <property type="project" value="UniProtKB-KW"/>
</dbReference>
<keyword evidence="6" id="KW-0408">Iron</keyword>
<feature type="domain" description="Radical SAM core" evidence="8">
    <location>
        <begin position="266"/>
        <end position="464"/>
    </location>
</feature>
<dbReference type="InterPro" id="IPR001130">
    <property type="entry name" value="TatD-like"/>
</dbReference>
<organism evidence="9 10">
    <name type="scientific">Thermovibrio guaymasensis</name>
    <dbReference type="NCBI Taxonomy" id="240167"/>
    <lineage>
        <taxon>Bacteria</taxon>
        <taxon>Pseudomonadati</taxon>
        <taxon>Aquificota</taxon>
        <taxon>Aquificia</taxon>
        <taxon>Desulfurobacteriales</taxon>
        <taxon>Desulfurobacteriaceae</taxon>
        <taxon>Thermovibrio</taxon>
    </lineage>
</organism>
<dbReference type="GO" id="GO:0016788">
    <property type="term" value="F:hydrolase activity, acting on ester bonds"/>
    <property type="evidence" value="ECO:0007669"/>
    <property type="project" value="InterPro"/>
</dbReference>
<dbReference type="InterPro" id="IPR015991">
    <property type="entry name" value="TatD/YcfH-like"/>
</dbReference>
<dbReference type="Proteomes" id="UP000280881">
    <property type="component" value="Unassembled WGS sequence"/>
</dbReference>
<dbReference type="Gene3D" id="3.20.20.70">
    <property type="entry name" value="Aldolase class I"/>
    <property type="match status" value="1"/>
</dbReference>
<dbReference type="EMBL" id="RBIE01000001">
    <property type="protein sequence ID" value="RKQ63987.1"/>
    <property type="molecule type" value="Genomic_DNA"/>
</dbReference>
<evidence type="ECO:0000313" key="10">
    <source>
        <dbReference type="Proteomes" id="UP000280881"/>
    </source>
</evidence>
<dbReference type="NCBIfam" id="TIGR00010">
    <property type="entry name" value="YchF/TatD family DNA exonuclease"/>
    <property type="match status" value="1"/>
</dbReference>
<dbReference type="InterPro" id="IPR007197">
    <property type="entry name" value="rSAM"/>
</dbReference>
<dbReference type="Gene3D" id="3.20.20.140">
    <property type="entry name" value="Metal-dependent hydrolases"/>
    <property type="match status" value="1"/>
</dbReference>
<dbReference type="GO" id="GO:0004536">
    <property type="term" value="F:DNA nuclease activity"/>
    <property type="evidence" value="ECO:0007669"/>
    <property type="project" value="InterPro"/>
</dbReference>